<dbReference type="Pfam" id="PF00933">
    <property type="entry name" value="Glyco_hydro_3"/>
    <property type="match status" value="1"/>
</dbReference>
<evidence type="ECO:0000256" key="1">
    <source>
        <dbReference type="ARBA" id="ARBA00001231"/>
    </source>
</evidence>
<dbReference type="InterPro" id="IPR017853">
    <property type="entry name" value="GH"/>
</dbReference>
<dbReference type="GO" id="GO:0005975">
    <property type="term" value="P:carbohydrate metabolic process"/>
    <property type="evidence" value="ECO:0007669"/>
    <property type="project" value="InterPro"/>
</dbReference>
<evidence type="ECO:0000256" key="4">
    <source>
        <dbReference type="ARBA" id="ARBA00022801"/>
    </source>
</evidence>
<evidence type="ECO:0000259" key="6">
    <source>
        <dbReference type="Pfam" id="PF00933"/>
    </source>
</evidence>
<organism evidence="7 8">
    <name type="scientific">Candidatus Colwellbacteria bacterium CG23_combo_of_CG06-09_8_20_14_all_42_19</name>
    <dbReference type="NCBI Taxonomy" id="1974541"/>
    <lineage>
        <taxon>Bacteria</taxon>
        <taxon>Candidatus Colwelliibacteriota</taxon>
    </lineage>
</organism>
<dbReference type="InterPro" id="IPR050226">
    <property type="entry name" value="NagZ_Beta-hexosaminidase"/>
</dbReference>
<feature type="domain" description="Glycoside hydrolase family 3 N-terminal" evidence="6">
    <location>
        <begin position="70"/>
        <end position="347"/>
    </location>
</feature>
<dbReference type="EMBL" id="PCSK01000006">
    <property type="protein sequence ID" value="PIP46581.1"/>
    <property type="molecule type" value="Genomic_DNA"/>
</dbReference>
<keyword evidence="4" id="KW-0378">Hydrolase</keyword>
<dbReference type="PANTHER" id="PTHR30480:SF13">
    <property type="entry name" value="BETA-HEXOSAMINIDASE"/>
    <property type="match status" value="1"/>
</dbReference>
<accession>A0A2H0AME0</accession>
<dbReference type="InterPro" id="IPR036962">
    <property type="entry name" value="Glyco_hydro_3_N_sf"/>
</dbReference>
<sequence>MNKKFLLLIAVFSFAVLLISVLVSITNFSVEKENSQPIAQTSIQDYNIILPSADFVLGQNFVVGISGKTLDDETKKFLQQIKPAGIILYSRNYQTRDQLKKLIVELQEFAKDTSGYHYFVMIDEEPGGATRLNLFKNVFDFGFPEWDQIEKDIKEMASVGINVDLAPLADFPFNEDTFIKKRIQAHTPEALTDFNKKFITLLQENNISATLKHFPGMGVFVDDPHKKLPYVSTDQKIIDESIELFKEGIDANVNFVMTGHAVYDDIDPDIPATLSKKITTDILRDNLGFEGLAITDDLSDMPFIIGREIDLVEATAESLKAGHNLVIFSHNPNKTLSVFEKLLQRLEDDQELKSVVEQNYRNVVLFKKGGSLSFAQ</sequence>
<comment type="catalytic activity">
    <reaction evidence="1">
        <text>Hydrolysis of terminal non-reducing N-acetyl-D-hexosamine residues in N-acetyl-beta-D-hexosaminides.</text>
        <dbReference type="EC" id="3.2.1.52"/>
    </reaction>
</comment>
<evidence type="ECO:0000313" key="7">
    <source>
        <dbReference type="EMBL" id="PIP46581.1"/>
    </source>
</evidence>
<gene>
    <name evidence="7" type="ORF">COX15_00280</name>
</gene>
<keyword evidence="5" id="KW-0326">Glycosidase</keyword>
<dbReference type="SUPFAM" id="SSF51445">
    <property type="entry name" value="(Trans)glycosidases"/>
    <property type="match status" value="1"/>
</dbReference>
<name>A0A2H0AME0_9BACT</name>
<protein>
    <recommendedName>
        <fullName evidence="3">beta-N-acetylhexosaminidase</fullName>
        <ecNumber evidence="3">3.2.1.52</ecNumber>
    </recommendedName>
</protein>
<proteinExistence type="inferred from homology"/>
<dbReference type="Proteomes" id="UP000230007">
    <property type="component" value="Unassembled WGS sequence"/>
</dbReference>
<comment type="caution">
    <text evidence="7">The sequence shown here is derived from an EMBL/GenBank/DDBJ whole genome shotgun (WGS) entry which is preliminary data.</text>
</comment>
<evidence type="ECO:0000256" key="5">
    <source>
        <dbReference type="ARBA" id="ARBA00023295"/>
    </source>
</evidence>
<dbReference type="GO" id="GO:0004563">
    <property type="term" value="F:beta-N-acetylhexosaminidase activity"/>
    <property type="evidence" value="ECO:0007669"/>
    <property type="project" value="UniProtKB-EC"/>
</dbReference>
<evidence type="ECO:0000313" key="8">
    <source>
        <dbReference type="Proteomes" id="UP000230007"/>
    </source>
</evidence>
<comment type="similarity">
    <text evidence="2">Belongs to the glycosyl hydrolase 3 family.</text>
</comment>
<dbReference type="InterPro" id="IPR001764">
    <property type="entry name" value="Glyco_hydro_3_N"/>
</dbReference>
<dbReference type="Gene3D" id="3.20.20.300">
    <property type="entry name" value="Glycoside hydrolase, family 3, N-terminal domain"/>
    <property type="match status" value="1"/>
</dbReference>
<dbReference type="GO" id="GO:0009254">
    <property type="term" value="P:peptidoglycan turnover"/>
    <property type="evidence" value="ECO:0007669"/>
    <property type="project" value="TreeGrafter"/>
</dbReference>
<dbReference type="EC" id="3.2.1.52" evidence="3"/>
<reference evidence="7 8" key="1">
    <citation type="submission" date="2017-09" db="EMBL/GenBank/DDBJ databases">
        <title>Depth-based differentiation of microbial function through sediment-hosted aquifers and enrichment of novel symbionts in the deep terrestrial subsurface.</title>
        <authorList>
            <person name="Probst A.J."/>
            <person name="Ladd B."/>
            <person name="Jarett J.K."/>
            <person name="Geller-Mcgrath D.E."/>
            <person name="Sieber C.M."/>
            <person name="Emerson J.B."/>
            <person name="Anantharaman K."/>
            <person name="Thomas B.C."/>
            <person name="Malmstrom R."/>
            <person name="Stieglmeier M."/>
            <person name="Klingl A."/>
            <person name="Woyke T."/>
            <person name="Ryan C.M."/>
            <person name="Banfield J.F."/>
        </authorList>
    </citation>
    <scope>NUCLEOTIDE SEQUENCE [LARGE SCALE GENOMIC DNA]</scope>
    <source>
        <strain evidence="7">CG23_combo_of_CG06-09_8_20_14_all_42_19</strain>
    </source>
</reference>
<dbReference type="AlphaFoldDB" id="A0A2H0AME0"/>
<evidence type="ECO:0000256" key="2">
    <source>
        <dbReference type="ARBA" id="ARBA00005336"/>
    </source>
</evidence>
<evidence type="ECO:0000256" key="3">
    <source>
        <dbReference type="ARBA" id="ARBA00012663"/>
    </source>
</evidence>
<dbReference type="PANTHER" id="PTHR30480">
    <property type="entry name" value="BETA-HEXOSAMINIDASE-RELATED"/>
    <property type="match status" value="1"/>
</dbReference>